<evidence type="ECO:0000259" key="8">
    <source>
        <dbReference type="Pfam" id="PF12340"/>
    </source>
</evidence>
<dbReference type="InterPro" id="IPR022099">
    <property type="entry name" value="DUF3638"/>
</dbReference>
<evidence type="ECO:0000256" key="4">
    <source>
        <dbReference type="ARBA" id="ARBA00022786"/>
    </source>
</evidence>
<feature type="region of interest" description="Disordered" evidence="7">
    <location>
        <begin position="2791"/>
        <end position="2813"/>
    </location>
</feature>
<dbReference type="InterPro" id="IPR046541">
    <property type="entry name" value="DUF6606"/>
</dbReference>
<evidence type="ECO:0000256" key="5">
    <source>
        <dbReference type="ARBA" id="ARBA00022801"/>
    </source>
</evidence>
<dbReference type="InterPro" id="IPR051346">
    <property type="entry name" value="OTU_Deubiquitinase"/>
</dbReference>
<reference evidence="11" key="1">
    <citation type="journal article" date="2020" name="Stud. Mycol.">
        <title>101 Dothideomycetes genomes: a test case for predicting lifestyles and emergence of pathogens.</title>
        <authorList>
            <person name="Haridas S."/>
            <person name="Albert R."/>
            <person name="Binder M."/>
            <person name="Bloem J."/>
            <person name="Labutti K."/>
            <person name="Salamov A."/>
            <person name="Andreopoulos B."/>
            <person name="Baker S."/>
            <person name="Barry K."/>
            <person name="Bills G."/>
            <person name="Bluhm B."/>
            <person name="Cannon C."/>
            <person name="Castanera R."/>
            <person name="Culley D."/>
            <person name="Daum C."/>
            <person name="Ezra D."/>
            <person name="Gonzalez J."/>
            <person name="Henrissat B."/>
            <person name="Kuo A."/>
            <person name="Liang C."/>
            <person name="Lipzen A."/>
            <person name="Lutzoni F."/>
            <person name="Magnuson J."/>
            <person name="Mondo S."/>
            <person name="Nolan M."/>
            <person name="Ohm R."/>
            <person name="Pangilinan J."/>
            <person name="Park H.-J."/>
            <person name="Ramirez L."/>
            <person name="Alfaro M."/>
            <person name="Sun H."/>
            <person name="Tritt A."/>
            <person name="Yoshinaga Y."/>
            <person name="Zwiers L.-H."/>
            <person name="Turgeon B."/>
            <person name="Goodwin S."/>
            <person name="Spatafora J."/>
            <person name="Crous P."/>
            <person name="Grigoriev I."/>
        </authorList>
    </citation>
    <scope>NUCLEOTIDE SEQUENCE</scope>
    <source>
        <strain evidence="11">CBS 175.79</strain>
    </source>
</reference>
<organism evidence="11 12">
    <name type="scientific">Aaosphaeria arxii CBS 175.79</name>
    <dbReference type="NCBI Taxonomy" id="1450172"/>
    <lineage>
        <taxon>Eukaryota</taxon>
        <taxon>Fungi</taxon>
        <taxon>Dikarya</taxon>
        <taxon>Ascomycota</taxon>
        <taxon>Pezizomycotina</taxon>
        <taxon>Dothideomycetes</taxon>
        <taxon>Pleosporomycetidae</taxon>
        <taxon>Pleosporales</taxon>
        <taxon>Pleosporales incertae sedis</taxon>
        <taxon>Aaosphaeria</taxon>
    </lineage>
</organism>
<dbReference type="InterPro" id="IPR022105">
    <property type="entry name" value="DUF3645"/>
</dbReference>
<sequence length="3072" mass="349304">MAPFNEISSGTLRYLIDHVVLPPQLPQKDDRDVSEEWQLLDVTILALKDLERSVSKPYAKTVKSAIATIENLRDSRDGSGILGQTKTQRVLTRLSRGDSDGYAPLEINTQNAAVIAIRCEDGVRFELMELSPNNEAVMKTKGRLTRVFPALAAKVASVDMQDPAIVSSLARTMSTLAVQKAPGMQPRVSKNGYTVEEDRDTSKPDMVTDWLFHLLTAMGNTAKTDQITKNTRDDVLWSDCRSPWRRSPLWLLVRVSLHLLFSRALPATDPPDGLYKGFMIHMLLQLLKMATSNPSCMENESIHTISAKLCRRLRKFELLNQDQYFQPHWLAEVSNIVQNAHKLLENCWRNTEAPAQPRLDNKNLPELQPDKDLDIDIPDLDLFLSQVASRQGNASCSSFDPTSMYPTYLADDLPSLSYYPGEQRHFRLAALEMWVEHHLSSWLALHIQETNTCGKLRQLMKSYFPHASAVYKEVPINLSIMYLTILELIHPMLKHYDHELVLDECECLVLPLKSQMRRLADVEQYAISRRTAATRKAISVFRDFGHPMSFGVAYYDSSPSLKDTHARIERDASARQEQKYQELERVQREHKALMDRYNDPQTQCDYYDEVYDYYHNYKRKAHSKYCAKCDLPNQARNKSIEIYEWPLSPEPLKAKATVFELQVPQEYSDWRDTSIFVITNVLGFRDKGSGKPRYQGTLDNHHGLSQILTSDYHKRRIVPLSEVKSHTTTHRRNKTGVQYLKNHDVCLKNALKYEYFDTELGVCNARVQSSQSIPKKCGYSMPNRSKSLQRFMYKPPSGRDGPFPNEIMANLVDCPSHFSIDEFKAFAALPLGHKTVYYSILTQLAMPAVDFAKAEVQSLILQIIHQTGPPKDDHVERASHHILVEGQFGLAMLAQLQSAIERSSENWESWRAVASYIQLAQRVLSMTSSLEVRQKSLRFLEYARKICLKWILRLKDRVSRSTDEAQRIELRSRMAEIALICTNTYDVEPEIIEEILLEPSTVTNLLQSSIVVQENVDTIQSDDKKLWNILLHAWRSMMYRIGESLLRTILQNNAGLNEALSANWADFQPRASAKWSVLDDSRKNWLQIKSGVLPVHFNILTAELLYRKHEMYKPLFGGSTLEVVPTSEPGMRFSVMLVTAVANDTRWELIPARVLRHRLPIAYIRDFIHWYNHNTGEVFFRPRENPWTTSEDQWRLQRIGNQWRLAMKESIVVSKSSHTANSLSRMFSRVEHRRHIHIVLHTTSSIVQIMLPRLQLDFTFHPQHHDIHSRQYRGMVIDPDQSIGTLVGLTSMLVLKSTNKLQDRLVLIPVSRKFGPNEIVYDKSNYLNHVNVCIDKDLVDKVFAYNLDSTIGRIVDSGNLQSKLLLAYLHALTSHCLPDLFTGYTGTESALNILRSAAVRSYDGLEGEDVDLLKLISAISPVRAFYPAHLMDMQTIVWNDRLPNLSQHSQIRECAQDIIVQAQRMHAIFGSTNNLALPKMQSSNEHLDARDSIRSSMFRTCTYGAESFTSKEDVRYKGRDNSHNSARGRQAYEASRLILRDEAALSQPVSDFKSRIVQLFRNDTVTGLQGQIDISSLQFDTRWMDELSSILQHNWCEFHRILSLKGTNSNKYDVAAWLSTLAYSTSANMNALQALAGLHNLPDLSTIQPPPGPSFALSYGERFNQNEVRGFARRALKGFRDSAEARLPKQGVESERQHSDRIKNLFQQRCNTALEAFVSALEHQWPCLRPSNPITPEIVTYVNVSNAMSNVSSMFETWYHNRLFLEYLKQVSTILARQTVVKVEQFQVVPPQLKKKSIVDDSLRYSSMKNIFQSGLSASLSGTVATPAEPEVPAILHHPSEDKSNMKRRIRKLCDDLDMQAVAKCEKDYVQTLRASCASLEVQGTDIDDFSPALEETTVGVFQTYLATCTTNMTSNDQALIDSPPRISPSFWLAQLNLDRFKSLSIAWKKTIINYGLAITQLHRAQRLDALSRRPAELAEELQHVGHCNWDPTEHPETLLLEAESKIVLREEQEYIASRMRDPVEGKNIVLQLVMGAGKSSTIVPVLAASLADTKTLVRVIVAKPQSKQMLQFLITKLGGMLNRRIYQMPFSRSVRLQPSDALKLREMYQGCIQNRGVLLVQPEHLLSFKLMGIESLLSENGALAKRLLETQQFFDTVSRDIVDESDLNYSPKFELVYTMGAQQPIEYAPERWLVIQSILGLLPRIAAHVKTLHPKGVELENEQDGRFPRIRILNMKAADCLLSEVARHVVDYGIVGLPTRSQPPDIQASIFRYITESDLTGEEIDAVEKSKFWTDLTKAPLLLVRGLIAGGVLRFVLSTKRWRVNFGLDSSREPNTSLAVPYRSKDSPSPRSEFSHPEVVILLCLLSYYYGGLNDESLFDAIGHLAKSDQSIVHYDEWISTTASDLPIAFKHLSGVSIRDRHQCTVELFPALRYSKKAIDYFLSALVFPKEMKQFPKKLSASGWDLGAVKSKPTCGFSGTNDTHHLLPLNVHHIDLPSQSHTNALVISYLLKDETSVQVLPLRTVNSDADHLLTFINSLSPEVRVLLDCGASILEQNNKEVAQTWLRLRTQEIQAAVFFDDEELSVLDRTGRVEAFQTSPFAKQLDVCIVYLDEAHTRGTDLRLPRNYRASVTLGAQLTKDTLTQACMRMRQLGKGQAITFIVPDEIATKIRERTGISTEIEINVNHVLCWSIGETWDDLKRSMPLWAVQGHRYESHKHLFKGAETTLADAKAFLEDEAQTIQERYQPRTREQASNKLTEDWDTSDETVMKIITRCRDFEAMGFSAAALSEEQERELAPEIEEERQVERPRRMKPEKHRLHPYLVQLATTGVIPNAPGPAFRSAFRLLASTSTARLFNLDEFPLDLHATIDYIDTVKPPKGTAIASFVSDEYQRPVQWVMSVAGNDKVTWRFIILSPFEANALLDTVRKHSKVILHLFSPRFNSSFASLDELTLHTVGRAFDPSMVPRSLTVQLNLFAGSLYLRSFAEYKELCDFLGLLHGVAQEGQQVYADGFIDPPTGKWGLTKSPVPFLRTLLMKIRREGEGVEKTHLGRILNGVRLEETDFEEDQST</sequence>
<proteinExistence type="predicted"/>
<dbReference type="Pfam" id="PF12359">
    <property type="entry name" value="DUF3645"/>
    <property type="match status" value="1"/>
</dbReference>
<evidence type="ECO:0000256" key="3">
    <source>
        <dbReference type="ARBA" id="ARBA00022670"/>
    </source>
</evidence>
<feature type="compositionally biased region" description="Acidic residues" evidence="7">
    <location>
        <begin position="2792"/>
        <end position="2804"/>
    </location>
</feature>
<keyword evidence="6" id="KW-0788">Thiol protease</keyword>
<dbReference type="GeneID" id="54290201"/>
<gene>
    <name evidence="11" type="ORF">BU24DRAFT_473639</name>
</gene>
<dbReference type="RefSeq" id="XP_033377819.1">
    <property type="nucleotide sequence ID" value="XM_033532804.1"/>
</dbReference>
<feature type="domain" description="DUF3645" evidence="9">
    <location>
        <begin position="2332"/>
        <end position="2364"/>
    </location>
</feature>
<protein>
    <recommendedName>
        <fullName evidence="2">ubiquitinyl hydrolase 1</fullName>
        <ecNumber evidence="2">3.4.19.12</ecNumber>
    </recommendedName>
</protein>
<keyword evidence="12" id="KW-1185">Reference proteome</keyword>
<feature type="domain" description="DUF3638" evidence="8">
    <location>
        <begin position="1987"/>
        <end position="2210"/>
    </location>
</feature>
<keyword evidence="4" id="KW-0833">Ubl conjugation pathway</keyword>
<evidence type="ECO:0000259" key="10">
    <source>
        <dbReference type="Pfam" id="PF20255"/>
    </source>
</evidence>
<dbReference type="PANTHER" id="PTHR13367:SF34">
    <property type="match status" value="1"/>
</dbReference>
<evidence type="ECO:0000313" key="11">
    <source>
        <dbReference type="EMBL" id="KAF2009480.1"/>
    </source>
</evidence>
<accession>A0A6A5X992</accession>
<dbReference type="PANTHER" id="PTHR13367">
    <property type="entry name" value="UBIQUITIN THIOESTERASE"/>
    <property type="match status" value="1"/>
</dbReference>
<evidence type="ECO:0000256" key="6">
    <source>
        <dbReference type="ARBA" id="ARBA00022807"/>
    </source>
</evidence>
<dbReference type="EC" id="3.4.19.12" evidence="2"/>
<feature type="domain" description="DUF6606" evidence="10">
    <location>
        <begin position="15"/>
        <end position="288"/>
    </location>
</feature>
<dbReference type="Pfam" id="PF12340">
    <property type="entry name" value="DUF3638"/>
    <property type="match status" value="1"/>
</dbReference>
<evidence type="ECO:0000313" key="12">
    <source>
        <dbReference type="Proteomes" id="UP000799778"/>
    </source>
</evidence>
<name>A0A6A5X992_9PLEO</name>
<evidence type="ECO:0000256" key="1">
    <source>
        <dbReference type="ARBA" id="ARBA00000707"/>
    </source>
</evidence>
<dbReference type="Proteomes" id="UP000799778">
    <property type="component" value="Unassembled WGS sequence"/>
</dbReference>
<dbReference type="OrthoDB" id="3182339at2759"/>
<keyword evidence="5" id="KW-0378">Hydrolase</keyword>
<evidence type="ECO:0000259" key="9">
    <source>
        <dbReference type="Pfam" id="PF12359"/>
    </source>
</evidence>
<dbReference type="GO" id="GO:0004843">
    <property type="term" value="F:cysteine-type deubiquitinase activity"/>
    <property type="evidence" value="ECO:0007669"/>
    <property type="project" value="UniProtKB-EC"/>
</dbReference>
<dbReference type="EMBL" id="ML978078">
    <property type="protein sequence ID" value="KAF2009480.1"/>
    <property type="molecule type" value="Genomic_DNA"/>
</dbReference>
<comment type="catalytic activity">
    <reaction evidence="1">
        <text>Thiol-dependent hydrolysis of ester, thioester, amide, peptide and isopeptide bonds formed by the C-terminal Gly of ubiquitin (a 76-residue protein attached to proteins as an intracellular targeting signal).</text>
        <dbReference type="EC" id="3.4.19.12"/>
    </reaction>
</comment>
<keyword evidence="3" id="KW-0645">Protease</keyword>
<evidence type="ECO:0000256" key="2">
    <source>
        <dbReference type="ARBA" id="ARBA00012759"/>
    </source>
</evidence>
<evidence type="ECO:0000256" key="7">
    <source>
        <dbReference type="SAM" id="MobiDB-lite"/>
    </source>
</evidence>
<dbReference type="Pfam" id="PF20255">
    <property type="entry name" value="DUF6606"/>
    <property type="match status" value="1"/>
</dbReference>
<dbReference type="GO" id="GO:0006508">
    <property type="term" value="P:proteolysis"/>
    <property type="evidence" value="ECO:0007669"/>
    <property type="project" value="UniProtKB-KW"/>
</dbReference>